<dbReference type="EMBL" id="CM029039">
    <property type="protein sequence ID" value="KAG2641643.1"/>
    <property type="molecule type" value="Genomic_DNA"/>
</dbReference>
<dbReference type="Proteomes" id="UP000823388">
    <property type="component" value="Chromosome 2K"/>
</dbReference>
<gene>
    <name evidence="1" type="ORF">PVAP13_2KG239616</name>
</gene>
<organism evidence="1 2">
    <name type="scientific">Panicum virgatum</name>
    <name type="common">Blackwell switchgrass</name>
    <dbReference type="NCBI Taxonomy" id="38727"/>
    <lineage>
        <taxon>Eukaryota</taxon>
        <taxon>Viridiplantae</taxon>
        <taxon>Streptophyta</taxon>
        <taxon>Embryophyta</taxon>
        <taxon>Tracheophyta</taxon>
        <taxon>Spermatophyta</taxon>
        <taxon>Magnoliopsida</taxon>
        <taxon>Liliopsida</taxon>
        <taxon>Poales</taxon>
        <taxon>Poaceae</taxon>
        <taxon>PACMAD clade</taxon>
        <taxon>Panicoideae</taxon>
        <taxon>Panicodae</taxon>
        <taxon>Paniceae</taxon>
        <taxon>Panicinae</taxon>
        <taxon>Panicum</taxon>
        <taxon>Panicum sect. Hiantes</taxon>
    </lineage>
</organism>
<protein>
    <submittedName>
        <fullName evidence="1">Uncharacterized protein</fullName>
    </submittedName>
</protein>
<evidence type="ECO:0000313" key="1">
    <source>
        <dbReference type="EMBL" id="KAG2641643.1"/>
    </source>
</evidence>
<sequence length="53" mass="6030">MIEKELGKHMSNIFASFVLDPLATASDLKNAKSSVEWIAWAEPQYDFNPMIDE</sequence>
<keyword evidence="2" id="KW-1185">Reference proteome</keyword>
<proteinExistence type="predicted"/>
<evidence type="ECO:0000313" key="2">
    <source>
        <dbReference type="Proteomes" id="UP000823388"/>
    </source>
</evidence>
<reference evidence="1" key="1">
    <citation type="submission" date="2020-05" db="EMBL/GenBank/DDBJ databases">
        <title>WGS assembly of Panicum virgatum.</title>
        <authorList>
            <person name="Lovell J.T."/>
            <person name="Jenkins J."/>
            <person name="Shu S."/>
            <person name="Juenger T.E."/>
            <person name="Schmutz J."/>
        </authorList>
    </citation>
    <scope>NUCLEOTIDE SEQUENCE</scope>
    <source>
        <strain evidence="1">AP13</strain>
    </source>
</reference>
<dbReference type="AlphaFoldDB" id="A0A8T0WAF7"/>
<comment type="caution">
    <text evidence="1">The sequence shown here is derived from an EMBL/GenBank/DDBJ whole genome shotgun (WGS) entry which is preliminary data.</text>
</comment>
<accession>A0A8T0WAF7</accession>
<name>A0A8T0WAF7_PANVG</name>